<evidence type="ECO:0000256" key="1">
    <source>
        <dbReference type="SAM" id="Phobius"/>
    </source>
</evidence>
<comment type="caution">
    <text evidence="2">The sequence shown here is derived from an EMBL/GenBank/DDBJ whole genome shotgun (WGS) entry which is preliminary data.</text>
</comment>
<dbReference type="Proteomes" id="UP001302126">
    <property type="component" value="Unassembled WGS sequence"/>
</dbReference>
<feature type="transmembrane region" description="Helical" evidence="1">
    <location>
        <begin position="6"/>
        <end position="25"/>
    </location>
</feature>
<dbReference type="AlphaFoldDB" id="A0AAN6WNZ3"/>
<keyword evidence="1" id="KW-0472">Membrane</keyword>
<keyword evidence="3" id="KW-1185">Reference proteome</keyword>
<reference evidence="2" key="2">
    <citation type="submission" date="2023-05" db="EMBL/GenBank/DDBJ databases">
        <authorList>
            <consortium name="Lawrence Berkeley National Laboratory"/>
            <person name="Steindorff A."/>
            <person name="Hensen N."/>
            <person name="Bonometti L."/>
            <person name="Westerberg I."/>
            <person name="Brannstrom I.O."/>
            <person name="Guillou S."/>
            <person name="Cros-Aarteil S."/>
            <person name="Calhoun S."/>
            <person name="Haridas S."/>
            <person name="Kuo A."/>
            <person name="Mondo S."/>
            <person name="Pangilinan J."/>
            <person name="Riley R."/>
            <person name="Labutti K."/>
            <person name="Andreopoulos B."/>
            <person name="Lipzen A."/>
            <person name="Chen C."/>
            <person name="Yanf M."/>
            <person name="Daum C."/>
            <person name="Ng V."/>
            <person name="Clum A."/>
            <person name="Ohm R."/>
            <person name="Martin F."/>
            <person name="Silar P."/>
            <person name="Natvig D."/>
            <person name="Lalanne C."/>
            <person name="Gautier V."/>
            <person name="Ament-Velasquez S.L."/>
            <person name="Kruys A."/>
            <person name="Hutchinson M.I."/>
            <person name="Powell A.J."/>
            <person name="Barry K."/>
            <person name="Miller A.N."/>
            <person name="Grigoriev I.V."/>
            <person name="Debuchy R."/>
            <person name="Gladieux P."/>
            <person name="Thoren M.H."/>
            <person name="Johannesson H."/>
        </authorList>
    </citation>
    <scope>NUCLEOTIDE SEQUENCE</scope>
    <source>
        <strain evidence="2">PSN309</strain>
    </source>
</reference>
<proteinExistence type="predicted"/>
<accession>A0AAN6WNZ3</accession>
<dbReference type="EMBL" id="MU864454">
    <property type="protein sequence ID" value="KAK4185321.1"/>
    <property type="molecule type" value="Genomic_DNA"/>
</dbReference>
<protein>
    <submittedName>
        <fullName evidence="2">Uncharacterized protein</fullName>
    </submittedName>
</protein>
<evidence type="ECO:0000313" key="3">
    <source>
        <dbReference type="Proteomes" id="UP001302126"/>
    </source>
</evidence>
<name>A0AAN6WNZ3_9PEZI</name>
<evidence type="ECO:0000313" key="2">
    <source>
        <dbReference type="EMBL" id="KAK4185321.1"/>
    </source>
</evidence>
<reference evidence="2" key="1">
    <citation type="journal article" date="2023" name="Mol. Phylogenet. Evol.">
        <title>Genome-scale phylogeny and comparative genomics of the fungal order Sordariales.</title>
        <authorList>
            <person name="Hensen N."/>
            <person name="Bonometti L."/>
            <person name="Westerberg I."/>
            <person name="Brannstrom I.O."/>
            <person name="Guillou S."/>
            <person name="Cros-Aarteil S."/>
            <person name="Calhoun S."/>
            <person name="Haridas S."/>
            <person name="Kuo A."/>
            <person name="Mondo S."/>
            <person name="Pangilinan J."/>
            <person name="Riley R."/>
            <person name="LaButti K."/>
            <person name="Andreopoulos B."/>
            <person name="Lipzen A."/>
            <person name="Chen C."/>
            <person name="Yan M."/>
            <person name="Daum C."/>
            <person name="Ng V."/>
            <person name="Clum A."/>
            <person name="Steindorff A."/>
            <person name="Ohm R.A."/>
            <person name="Martin F."/>
            <person name="Silar P."/>
            <person name="Natvig D.O."/>
            <person name="Lalanne C."/>
            <person name="Gautier V."/>
            <person name="Ament-Velasquez S.L."/>
            <person name="Kruys A."/>
            <person name="Hutchinson M.I."/>
            <person name="Powell A.J."/>
            <person name="Barry K."/>
            <person name="Miller A.N."/>
            <person name="Grigoriev I.V."/>
            <person name="Debuchy R."/>
            <person name="Gladieux P."/>
            <person name="Hiltunen Thoren M."/>
            <person name="Johannesson H."/>
        </authorList>
    </citation>
    <scope>NUCLEOTIDE SEQUENCE</scope>
    <source>
        <strain evidence="2">PSN309</strain>
    </source>
</reference>
<keyword evidence="1" id="KW-0812">Transmembrane</keyword>
<keyword evidence="1" id="KW-1133">Transmembrane helix</keyword>
<gene>
    <name evidence="2" type="ORF">QBC35DRAFT_19373</name>
</gene>
<sequence length="348" mass="37194">MGQCSVVLGFYFFGVCGCHLAFYLAGVRYRDHASIFLSFYRYDIQPYPILQSWYSLACKNCLPFHFRLRPLYISLSTSLDTRYDNNIIPQLKEQQSTTMYNPSLLLALSACGLTAAQLASTSLPTFDLIALDGRPTQTVYASVITATPSVGQTIYSLACGTRLGDVDRLTSKDACYMLDGATVTMNDVHPGPFRATSLTLHGSSLATFVSADGPRTNDSIMTGTTYITDLTYTATATYQISSGLTSAFALISSLEKRQTIDSQGKTISQSFVDGTKEFPPRTGDTKERSSVTTPYTMFPVTVTAGQEKLSATASSTSSSSALAPMVTGQMAGVAAGLAVVAGGFAAMA</sequence>
<organism evidence="2 3">
    <name type="scientific">Podospora australis</name>
    <dbReference type="NCBI Taxonomy" id="1536484"/>
    <lineage>
        <taxon>Eukaryota</taxon>
        <taxon>Fungi</taxon>
        <taxon>Dikarya</taxon>
        <taxon>Ascomycota</taxon>
        <taxon>Pezizomycotina</taxon>
        <taxon>Sordariomycetes</taxon>
        <taxon>Sordariomycetidae</taxon>
        <taxon>Sordariales</taxon>
        <taxon>Podosporaceae</taxon>
        <taxon>Podospora</taxon>
    </lineage>
</organism>